<gene>
    <name evidence="2" type="ORF">CARN1_1442</name>
</gene>
<organism evidence="2">
    <name type="scientific">mine drainage metagenome</name>
    <dbReference type="NCBI Taxonomy" id="410659"/>
    <lineage>
        <taxon>unclassified sequences</taxon>
        <taxon>metagenomes</taxon>
        <taxon>ecological metagenomes</taxon>
    </lineage>
</organism>
<feature type="region of interest" description="Disordered" evidence="1">
    <location>
        <begin position="297"/>
        <end position="316"/>
    </location>
</feature>
<comment type="caution">
    <text evidence="2">The sequence shown here is derived from an EMBL/GenBank/DDBJ whole genome shotgun (WGS) entry which is preliminary data.</text>
</comment>
<feature type="region of interest" description="Disordered" evidence="1">
    <location>
        <begin position="1"/>
        <end position="22"/>
    </location>
</feature>
<proteinExistence type="predicted"/>
<name>E6PG37_9ZZZZ</name>
<evidence type="ECO:0000313" key="2">
    <source>
        <dbReference type="EMBL" id="CBH75425.1"/>
    </source>
</evidence>
<reference evidence="2" key="1">
    <citation type="submission" date="2009-10" db="EMBL/GenBank/DDBJ databases">
        <title>Diversity of trophic interactions inside an arsenic-rich microbial ecosystem.</title>
        <authorList>
            <person name="Bertin P.N."/>
            <person name="Heinrich-Salmeron A."/>
            <person name="Pelletier E."/>
            <person name="Goulhen-Chollet F."/>
            <person name="Arsene-Ploetze F."/>
            <person name="Gallien S."/>
            <person name="Calteau A."/>
            <person name="Vallenet D."/>
            <person name="Casiot C."/>
            <person name="Chane-Woon-Ming B."/>
            <person name="Giloteaux L."/>
            <person name="Barakat M."/>
            <person name="Bonnefoy V."/>
            <person name="Bruneel O."/>
            <person name="Chandler M."/>
            <person name="Cleiss J."/>
            <person name="Duran R."/>
            <person name="Elbaz-Poulichet F."/>
            <person name="Fonknechten N."/>
            <person name="Lauga B."/>
            <person name="Mornico D."/>
            <person name="Ortet P."/>
            <person name="Schaeffer C."/>
            <person name="Siguier P."/>
            <person name="Alexander Thil Smith A."/>
            <person name="Van Dorsselaer A."/>
            <person name="Weissenbach J."/>
            <person name="Medigue C."/>
            <person name="Le Paslier D."/>
        </authorList>
    </citation>
    <scope>NUCLEOTIDE SEQUENCE</scope>
</reference>
<sequence length="316" mass="34586">MPSRGVRCFNPRPAARPGESRAHHLNRGLLQFQSTPGRSAGRINFPGSTMPQKLLFQSTPGRSAGRIRFSVKIAADGLQVSIHARPLGRANRMLYSSSSSWYRVSIHARPLGRANRIGATLSFFAFLFQSTPGRSAGRIRLKPGGAVVVIMFQSTPGRSAGRIASARFEADLARVSIHARPLGRANRPSLAPSSNRRRFQSTPGRSAGRITMVFHVWKTVCEVSIHARPLGRANRHVLRLGFQRFKVSIHARPLGRANREGFGAPNLWRSVSIHARPLGRANHNAIPAEMSLSLFQSTPGRSAGRIPTAHRGTQDV</sequence>
<evidence type="ECO:0000256" key="1">
    <source>
        <dbReference type="SAM" id="MobiDB-lite"/>
    </source>
</evidence>
<dbReference type="EMBL" id="CABL01000008">
    <property type="protein sequence ID" value="CBH75425.1"/>
    <property type="molecule type" value="Genomic_DNA"/>
</dbReference>
<protein>
    <submittedName>
        <fullName evidence="2">Uncharacterized protein</fullName>
    </submittedName>
</protein>
<accession>E6PG37</accession>
<dbReference type="AlphaFoldDB" id="E6PG37"/>
<feature type="region of interest" description="Disordered" evidence="1">
    <location>
        <begin position="184"/>
        <end position="204"/>
    </location>
</feature>